<dbReference type="AlphaFoldDB" id="A0A3A4KSX5"/>
<gene>
    <name evidence="1" type="ORF">D5S18_06965</name>
</gene>
<organism evidence="1 2">
    <name type="scientific">Nocardia panacis</name>
    <dbReference type="NCBI Taxonomy" id="2340916"/>
    <lineage>
        <taxon>Bacteria</taxon>
        <taxon>Bacillati</taxon>
        <taxon>Actinomycetota</taxon>
        <taxon>Actinomycetes</taxon>
        <taxon>Mycobacteriales</taxon>
        <taxon>Nocardiaceae</taxon>
        <taxon>Nocardia</taxon>
    </lineage>
</organism>
<accession>A0A3A4KSX5</accession>
<evidence type="ECO:0000313" key="2">
    <source>
        <dbReference type="Proteomes" id="UP000266677"/>
    </source>
</evidence>
<comment type="caution">
    <text evidence="1">The sequence shown here is derived from an EMBL/GenBank/DDBJ whole genome shotgun (WGS) entry which is preliminary data.</text>
</comment>
<dbReference type="RefSeq" id="WP_120038977.1">
    <property type="nucleotide sequence ID" value="NZ_QZFU01000014.1"/>
</dbReference>
<proteinExistence type="predicted"/>
<name>A0A3A4KSX5_9NOCA</name>
<keyword evidence="2" id="KW-1185">Reference proteome</keyword>
<evidence type="ECO:0000313" key="1">
    <source>
        <dbReference type="EMBL" id="RJO78000.1"/>
    </source>
</evidence>
<dbReference type="OrthoDB" id="3213425at2"/>
<dbReference type="EMBL" id="QZFU01000014">
    <property type="protein sequence ID" value="RJO78000.1"/>
    <property type="molecule type" value="Genomic_DNA"/>
</dbReference>
<protein>
    <submittedName>
        <fullName evidence="1">Uncharacterized protein</fullName>
    </submittedName>
</protein>
<dbReference type="Proteomes" id="UP000266677">
    <property type="component" value="Unassembled WGS sequence"/>
</dbReference>
<reference evidence="1 2" key="1">
    <citation type="submission" date="2018-09" db="EMBL/GenBank/DDBJ databases">
        <title>YIM PH21274 draft genome.</title>
        <authorList>
            <person name="Miao C."/>
        </authorList>
    </citation>
    <scope>NUCLEOTIDE SEQUENCE [LARGE SCALE GENOMIC DNA]</scope>
    <source>
        <strain evidence="1 2">YIM PH 21724</strain>
    </source>
</reference>
<sequence>MARHDRSLAPEAATEIDRAIALRQPYRRRSSALDKLGIVEARLIEGELDEAARLGHLAIDSVEATASDRVRKKLLTVYQRTEKAANIGVVTDLRDRMRPLLATAV</sequence>